<sequence length="111" mass="12005">MQGPVAGEENPMDLYRLGTDLLGSSSVEKGLGVMVDNKLLMSQQCVLVAKNAKGILGCIEQSFASRSQEVILPYSTLVRNIWSAVPNFGLLRTREIWSTSGVGPEEGYKGD</sequence>
<name>A0A8K1GHD6_9PASS</name>
<proteinExistence type="predicted"/>
<comment type="caution">
    <text evidence="1">The sequence shown here is derived from an EMBL/GenBank/DDBJ whole genome shotgun (WGS) entry which is preliminary data.</text>
</comment>
<dbReference type="Proteomes" id="UP000796761">
    <property type="component" value="Unassembled WGS sequence"/>
</dbReference>
<organism evidence="1 2">
    <name type="scientific">Zosterops borbonicus</name>
    <dbReference type="NCBI Taxonomy" id="364589"/>
    <lineage>
        <taxon>Eukaryota</taxon>
        <taxon>Metazoa</taxon>
        <taxon>Chordata</taxon>
        <taxon>Craniata</taxon>
        <taxon>Vertebrata</taxon>
        <taxon>Euteleostomi</taxon>
        <taxon>Archelosauria</taxon>
        <taxon>Archosauria</taxon>
        <taxon>Dinosauria</taxon>
        <taxon>Saurischia</taxon>
        <taxon>Theropoda</taxon>
        <taxon>Coelurosauria</taxon>
        <taxon>Aves</taxon>
        <taxon>Neognathae</taxon>
        <taxon>Neoaves</taxon>
        <taxon>Telluraves</taxon>
        <taxon>Australaves</taxon>
        <taxon>Passeriformes</taxon>
        <taxon>Sylvioidea</taxon>
        <taxon>Zosteropidae</taxon>
        <taxon>Zosterops</taxon>
    </lineage>
</organism>
<evidence type="ECO:0000313" key="1">
    <source>
        <dbReference type="EMBL" id="TRZ18492.1"/>
    </source>
</evidence>
<dbReference type="EMBL" id="SWJQ01000222">
    <property type="protein sequence ID" value="TRZ18492.1"/>
    <property type="molecule type" value="Genomic_DNA"/>
</dbReference>
<gene>
    <name evidence="1" type="ORF">HGM15179_008642</name>
</gene>
<dbReference type="PANTHER" id="PTHR33332">
    <property type="entry name" value="REVERSE TRANSCRIPTASE DOMAIN-CONTAINING PROTEIN"/>
    <property type="match status" value="1"/>
</dbReference>
<dbReference type="OrthoDB" id="276744at2759"/>
<accession>A0A8K1GHD6</accession>
<reference evidence="1" key="1">
    <citation type="submission" date="2019-04" db="EMBL/GenBank/DDBJ databases">
        <title>Genome assembly of Zosterops borbonicus 15179.</title>
        <authorList>
            <person name="Leroy T."/>
            <person name="Anselmetti Y."/>
            <person name="Tilak M.-K."/>
            <person name="Nabholz B."/>
        </authorList>
    </citation>
    <scope>NUCLEOTIDE SEQUENCE</scope>
    <source>
        <strain evidence="1">HGM_15179</strain>
        <tissue evidence="1">Muscle</tissue>
    </source>
</reference>
<protein>
    <submittedName>
        <fullName evidence="1">Uncharacterized protein</fullName>
    </submittedName>
</protein>
<evidence type="ECO:0000313" key="2">
    <source>
        <dbReference type="Proteomes" id="UP000796761"/>
    </source>
</evidence>
<dbReference type="AlphaFoldDB" id="A0A8K1GHD6"/>
<keyword evidence="2" id="KW-1185">Reference proteome</keyword>